<evidence type="ECO:0000256" key="4">
    <source>
        <dbReference type="ARBA" id="ARBA00022748"/>
    </source>
</evidence>
<feature type="domain" description="Thioredoxin" evidence="8">
    <location>
        <begin position="287"/>
        <end position="427"/>
    </location>
</feature>
<dbReference type="RefSeq" id="WP_109021545.1">
    <property type="nucleotide sequence ID" value="NZ_AP025028.1"/>
</dbReference>
<reference evidence="9 10" key="1">
    <citation type="submission" date="2021-08" db="EMBL/GenBank/DDBJ databases">
        <title>Complete genome sequence of Leptospira kobayashii strain E30.</title>
        <authorList>
            <person name="Nakao R."/>
            <person name="Nakamura S."/>
            <person name="Masuzawa T."/>
            <person name="Koizumi N."/>
        </authorList>
    </citation>
    <scope>NUCLEOTIDE SEQUENCE [LARGE SCALE GENOMIC DNA]</scope>
    <source>
        <strain evidence="9 10">E30</strain>
    </source>
</reference>
<evidence type="ECO:0000256" key="7">
    <source>
        <dbReference type="SAM" id="Phobius"/>
    </source>
</evidence>
<keyword evidence="6 7" id="KW-0472">Membrane</keyword>
<keyword evidence="4" id="KW-0201">Cytochrome c-type biogenesis</keyword>
<dbReference type="PANTHER" id="PTHR32234:SF0">
    <property type="entry name" value="THIOL:DISULFIDE INTERCHANGE PROTEIN DSBD"/>
    <property type="match status" value="1"/>
</dbReference>
<dbReference type="SUPFAM" id="SSF52833">
    <property type="entry name" value="Thioredoxin-like"/>
    <property type="match status" value="1"/>
</dbReference>
<keyword evidence="5 7" id="KW-1133">Transmembrane helix</keyword>
<feature type="transmembrane region" description="Helical" evidence="7">
    <location>
        <begin position="63"/>
        <end position="87"/>
    </location>
</feature>
<protein>
    <submittedName>
        <fullName evidence="9">Peptide permease</fullName>
    </submittedName>
</protein>
<dbReference type="EMBL" id="AP025028">
    <property type="protein sequence ID" value="BDA80513.1"/>
    <property type="molecule type" value="Genomic_DNA"/>
</dbReference>
<keyword evidence="10" id="KW-1185">Reference proteome</keyword>
<evidence type="ECO:0000313" key="10">
    <source>
        <dbReference type="Proteomes" id="UP000245263"/>
    </source>
</evidence>
<dbReference type="PROSITE" id="PS51352">
    <property type="entry name" value="THIOREDOXIN_2"/>
    <property type="match status" value="1"/>
</dbReference>
<evidence type="ECO:0000256" key="3">
    <source>
        <dbReference type="ARBA" id="ARBA00022692"/>
    </source>
</evidence>
<sequence>MISELQLYIESQLAGNGFHPTIFLLLALGGFLASLLPCVYPLYPITAGILGNRQGQNKWIHPLLYYFGLAFVYLLFGVVAGFTGGLFNQFLRYPETNLVLAYLLFILGLSSIEFVQLPFFGKNAVSTQNSSYTGSFLLGMGAGLLSSPCVGPVVVAVLLQIVTASKGSLEILTLVETSLKMFAFGLGVGLPFLAIGVFGLPLPKSGKWMRYVQWALAIVIFYFSYTYLLKAGAGFGWSETNTLQVFILWVLLLTTAFFVQNSSDYLPIRMKSALALSSLIIVSISLFAVVSKSKEWSGNPPTNESSWEDHENLRWYREEKTVHDLSREKKLPIFVDFYADWCTNCKEFQKLALSNLPLNQVLKNKAILWKVYDTDPIFETFANDPRFTELKIGLPFFLVLDENGEVLFKTTDYLDTKGMIGAIEGKR</sequence>
<keyword evidence="2" id="KW-1003">Cell membrane</keyword>
<dbReference type="PANTHER" id="PTHR32234">
    <property type="entry name" value="THIOL:DISULFIDE INTERCHANGE PROTEIN DSBD"/>
    <property type="match status" value="1"/>
</dbReference>
<keyword evidence="3 7" id="KW-0812">Transmembrane</keyword>
<gene>
    <name evidence="9" type="ORF">LPTSP3_g34430</name>
</gene>
<feature type="transmembrane region" description="Helical" evidence="7">
    <location>
        <begin position="243"/>
        <end position="260"/>
    </location>
</feature>
<dbReference type="InterPro" id="IPR013766">
    <property type="entry name" value="Thioredoxin_domain"/>
</dbReference>
<feature type="transmembrane region" description="Helical" evidence="7">
    <location>
        <begin position="132"/>
        <end position="161"/>
    </location>
</feature>
<name>A0ABN6KGY9_9LEPT</name>
<proteinExistence type="predicted"/>
<evidence type="ECO:0000313" key="9">
    <source>
        <dbReference type="EMBL" id="BDA80513.1"/>
    </source>
</evidence>
<dbReference type="InterPro" id="IPR003834">
    <property type="entry name" value="Cyt_c_assmbl_TM_dom"/>
</dbReference>
<feature type="transmembrane region" description="Helical" evidence="7">
    <location>
        <begin position="214"/>
        <end position="237"/>
    </location>
</feature>
<feature type="transmembrane region" description="Helical" evidence="7">
    <location>
        <begin position="181"/>
        <end position="202"/>
    </location>
</feature>
<feature type="transmembrane region" description="Helical" evidence="7">
    <location>
        <begin position="22"/>
        <end position="43"/>
    </location>
</feature>
<evidence type="ECO:0000256" key="1">
    <source>
        <dbReference type="ARBA" id="ARBA00004651"/>
    </source>
</evidence>
<comment type="subcellular location">
    <subcellularLocation>
        <location evidence="1">Cell membrane</location>
        <topology evidence="1">Multi-pass membrane protein</topology>
    </subcellularLocation>
</comment>
<dbReference type="Pfam" id="PF02683">
    <property type="entry name" value="DsbD_TM"/>
    <property type="match status" value="1"/>
</dbReference>
<evidence type="ECO:0000259" key="8">
    <source>
        <dbReference type="PROSITE" id="PS51352"/>
    </source>
</evidence>
<evidence type="ECO:0000256" key="2">
    <source>
        <dbReference type="ARBA" id="ARBA00022475"/>
    </source>
</evidence>
<feature type="transmembrane region" description="Helical" evidence="7">
    <location>
        <begin position="272"/>
        <end position="290"/>
    </location>
</feature>
<dbReference type="InterPro" id="IPR036249">
    <property type="entry name" value="Thioredoxin-like_sf"/>
</dbReference>
<evidence type="ECO:0000256" key="6">
    <source>
        <dbReference type="ARBA" id="ARBA00023136"/>
    </source>
</evidence>
<feature type="transmembrane region" description="Helical" evidence="7">
    <location>
        <begin position="99"/>
        <end position="120"/>
    </location>
</feature>
<organism evidence="9 10">
    <name type="scientific">Leptospira kobayashii</name>
    <dbReference type="NCBI Taxonomy" id="1917830"/>
    <lineage>
        <taxon>Bacteria</taxon>
        <taxon>Pseudomonadati</taxon>
        <taxon>Spirochaetota</taxon>
        <taxon>Spirochaetia</taxon>
        <taxon>Leptospirales</taxon>
        <taxon>Leptospiraceae</taxon>
        <taxon>Leptospira</taxon>
    </lineage>
</organism>
<dbReference type="Gene3D" id="3.40.30.10">
    <property type="entry name" value="Glutaredoxin"/>
    <property type="match status" value="1"/>
</dbReference>
<dbReference type="Pfam" id="PF13899">
    <property type="entry name" value="Thioredoxin_7"/>
    <property type="match status" value="1"/>
</dbReference>
<dbReference type="Proteomes" id="UP000245263">
    <property type="component" value="Chromosome 1"/>
</dbReference>
<accession>A0ABN6KGY9</accession>
<evidence type="ECO:0000256" key="5">
    <source>
        <dbReference type="ARBA" id="ARBA00022989"/>
    </source>
</evidence>